<dbReference type="SUPFAM" id="SSF75138">
    <property type="entry name" value="HprK N-terminal domain-like"/>
    <property type="match status" value="1"/>
</dbReference>
<comment type="similarity">
    <text evidence="3 12">In the C-terminal section; belongs to the phosphate acetyltransferase and butyryltransferase family.</text>
</comment>
<dbReference type="CDD" id="cd03109">
    <property type="entry name" value="DTBS"/>
    <property type="match status" value="1"/>
</dbReference>
<evidence type="ECO:0000256" key="2">
    <source>
        <dbReference type="ARBA" id="ARBA00004989"/>
    </source>
</evidence>
<accession>A0ABP7P4T6</accession>
<dbReference type="Pfam" id="PF07085">
    <property type="entry name" value="DRTGG"/>
    <property type="match status" value="1"/>
</dbReference>
<dbReference type="EC" id="2.3.1.8" evidence="6 12"/>
<evidence type="ECO:0000259" key="14">
    <source>
        <dbReference type="Pfam" id="PF01515"/>
    </source>
</evidence>
<dbReference type="SUPFAM" id="SSF53659">
    <property type="entry name" value="Isocitrate/Isopropylmalate dehydrogenase-like"/>
    <property type="match status" value="1"/>
</dbReference>
<comment type="similarity">
    <text evidence="4 12">In the N-terminal section; belongs to the CobB/CobQ family.</text>
</comment>
<evidence type="ECO:0000256" key="11">
    <source>
        <dbReference type="ARBA" id="ARBA00031108"/>
    </source>
</evidence>
<dbReference type="PANTHER" id="PTHR43356:SF3">
    <property type="entry name" value="PHOSPHATE ACETYLTRANSFERASE"/>
    <property type="match status" value="1"/>
</dbReference>
<evidence type="ECO:0000256" key="5">
    <source>
        <dbReference type="ARBA" id="ARBA00011643"/>
    </source>
</evidence>
<dbReference type="Gene3D" id="3.40.50.10950">
    <property type="match status" value="1"/>
</dbReference>
<dbReference type="InterPro" id="IPR027417">
    <property type="entry name" value="P-loop_NTPase"/>
</dbReference>
<evidence type="ECO:0000256" key="10">
    <source>
        <dbReference type="ARBA" id="ARBA00023315"/>
    </source>
</evidence>
<comment type="catalytic activity">
    <reaction evidence="12">
        <text>acetyl-CoA + phosphate = acetyl phosphate + CoA</text>
        <dbReference type="Rhea" id="RHEA:19521"/>
        <dbReference type="ChEBI" id="CHEBI:22191"/>
        <dbReference type="ChEBI" id="CHEBI:43474"/>
        <dbReference type="ChEBI" id="CHEBI:57287"/>
        <dbReference type="ChEBI" id="CHEBI:57288"/>
        <dbReference type="EC" id="2.3.1.8"/>
    </reaction>
</comment>
<organism evidence="16 17">
    <name type="scientific">Allohahella marinimesophila</name>
    <dbReference type="NCBI Taxonomy" id="1054972"/>
    <lineage>
        <taxon>Bacteria</taxon>
        <taxon>Pseudomonadati</taxon>
        <taxon>Pseudomonadota</taxon>
        <taxon>Gammaproteobacteria</taxon>
        <taxon>Oceanospirillales</taxon>
        <taxon>Hahellaceae</taxon>
        <taxon>Allohahella</taxon>
    </lineage>
</organism>
<evidence type="ECO:0000256" key="13">
    <source>
        <dbReference type="SAM" id="MobiDB-lite"/>
    </source>
</evidence>
<dbReference type="Gene3D" id="3.40.50.10750">
    <property type="entry name" value="Isocitrate/Isopropylmalate dehydrogenase-like"/>
    <property type="match status" value="1"/>
</dbReference>
<comment type="caution">
    <text evidence="16">The sequence shown here is derived from an EMBL/GenBank/DDBJ whole genome shotgun (WGS) entry which is preliminary data.</text>
</comment>
<evidence type="ECO:0000256" key="8">
    <source>
        <dbReference type="ARBA" id="ARBA00022490"/>
    </source>
</evidence>
<evidence type="ECO:0000256" key="7">
    <source>
        <dbReference type="ARBA" id="ARBA00021528"/>
    </source>
</evidence>
<dbReference type="Proteomes" id="UP001501337">
    <property type="component" value="Unassembled WGS sequence"/>
</dbReference>
<dbReference type="Pfam" id="PF01515">
    <property type="entry name" value="PTA_PTB"/>
    <property type="match status" value="1"/>
</dbReference>
<evidence type="ECO:0000256" key="6">
    <source>
        <dbReference type="ARBA" id="ARBA00012707"/>
    </source>
</evidence>
<keyword evidence="10 12" id="KW-0012">Acyltransferase</keyword>
<dbReference type="InterPro" id="IPR042112">
    <property type="entry name" value="P_AcTrfase_dom2"/>
</dbReference>
<gene>
    <name evidence="16" type="primary">pta</name>
    <name evidence="16" type="ORF">GCM10022278_17340</name>
</gene>
<keyword evidence="9 12" id="KW-0808">Transferase</keyword>
<evidence type="ECO:0000256" key="3">
    <source>
        <dbReference type="ARBA" id="ARBA00008756"/>
    </source>
</evidence>
<dbReference type="EMBL" id="BAABBO010000007">
    <property type="protein sequence ID" value="GAA3959629.1"/>
    <property type="molecule type" value="Genomic_DNA"/>
</dbReference>
<dbReference type="InterPro" id="IPR004614">
    <property type="entry name" value="P_AcTrfase"/>
</dbReference>
<reference evidence="17" key="1">
    <citation type="journal article" date="2019" name="Int. J. Syst. Evol. Microbiol.">
        <title>The Global Catalogue of Microorganisms (GCM) 10K type strain sequencing project: providing services to taxonomists for standard genome sequencing and annotation.</title>
        <authorList>
            <consortium name="The Broad Institute Genomics Platform"/>
            <consortium name="The Broad Institute Genome Sequencing Center for Infectious Disease"/>
            <person name="Wu L."/>
            <person name="Ma J."/>
        </authorList>
    </citation>
    <scope>NUCLEOTIDE SEQUENCE [LARGE SCALE GENOMIC DNA]</scope>
    <source>
        <strain evidence="17">JCM 17555</strain>
    </source>
</reference>
<dbReference type="NCBIfam" id="NF007233">
    <property type="entry name" value="PRK09653.1"/>
    <property type="match status" value="1"/>
</dbReference>
<dbReference type="InterPro" id="IPR002505">
    <property type="entry name" value="PTA_PTB"/>
</dbReference>
<dbReference type="Gene3D" id="3.40.1390.20">
    <property type="entry name" value="HprK N-terminal domain-like"/>
    <property type="match status" value="1"/>
</dbReference>
<comment type="subunit">
    <text evidence="5">Homohexamer.</text>
</comment>
<evidence type="ECO:0000256" key="1">
    <source>
        <dbReference type="ARBA" id="ARBA00004496"/>
    </source>
</evidence>
<comment type="pathway">
    <text evidence="2 12">Metabolic intermediate biosynthesis; acetyl-CoA biosynthesis; acetyl-CoA from acetate: step 2/2.</text>
</comment>
<evidence type="ECO:0000313" key="16">
    <source>
        <dbReference type="EMBL" id="GAA3959629.1"/>
    </source>
</evidence>
<comment type="domain">
    <text evidence="12">The N-terminal region seems to be important for proper quaternary structure. The C-terminal region contains the substrate-binding site.</text>
</comment>
<evidence type="ECO:0000256" key="9">
    <source>
        <dbReference type="ARBA" id="ARBA00022679"/>
    </source>
</evidence>
<dbReference type="InterPro" id="IPR028979">
    <property type="entry name" value="Ser_kin/Pase_Hpr-like_N_sf"/>
</dbReference>
<dbReference type="PIRSF" id="PIRSF006107">
    <property type="entry name" value="PhpActrans_proteobac"/>
    <property type="match status" value="1"/>
</dbReference>
<dbReference type="NCBIfam" id="NF004167">
    <property type="entry name" value="PRK05632.1"/>
    <property type="match status" value="1"/>
</dbReference>
<comment type="subcellular location">
    <subcellularLocation>
        <location evidence="1 12">Cytoplasm</location>
    </subcellularLocation>
</comment>
<comment type="function">
    <text evidence="12">Involved in acetate metabolism.</text>
</comment>
<dbReference type="Gene3D" id="3.40.50.300">
    <property type="entry name" value="P-loop containing nucleotide triphosphate hydrolases"/>
    <property type="match status" value="1"/>
</dbReference>
<dbReference type="InterPro" id="IPR042113">
    <property type="entry name" value="P_AcTrfase_dom1"/>
</dbReference>
<keyword evidence="8 12" id="KW-0963">Cytoplasm</keyword>
<name>A0ABP7P4T6_9GAMM</name>
<dbReference type="InterPro" id="IPR010766">
    <property type="entry name" value="DRTGG"/>
</dbReference>
<evidence type="ECO:0000256" key="12">
    <source>
        <dbReference type="PIRNR" id="PIRNR006107"/>
    </source>
</evidence>
<feature type="domain" description="Phosphate acetyl/butaryl transferase" evidence="14">
    <location>
        <begin position="401"/>
        <end position="716"/>
    </location>
</feature>
<dbReference type="InterPro" id="IPR050500">
    <property type="entry name" value="Phos_Acetyltrans/Butyryltrans"/>
</dbReference>
<dbReference type="PANTHER" id="PTHR43356">
    <property type="entry name" value="PHOSPHATE ACETYLTRANSFERASE"/>
    <property type="match status" value="1"/>
</dbReference>
<evidence type="ECO:0000313" key="17">
    <source>
        <dbReference type="Proteomes" id="UP001501337"/>
    </source>
</evidence>
<evidence type="ECO:0000259" key="15">
    <source>
        <dbReference type="Pfam" id="PF07085"/>
    </source>
</evidence>
<feature type="domain" description="DRTGG" evidence="15">
    <location>
        <begin position="244"/>
        <end position="355"/>
    </location>
</feature>
<keyword evidence="17" id="KW-1185">Reference proteome</keyword>
<protein>
    <recommendedName>
        <fullName evidence="7 12">Phosphate acetyltransferase</fullName>
        <ecNumber evidence="6 12">2.3.1.8</ecNumber>
    </recommendedName>
    <alternativeName>
        <fullName evidence="11 12">Phosphotransacetylase</fullName>
    </alternativeName>
</protein>
<evidence type="ECO:0000256" key="4">
    <source>
        <dbReference type="ARBA" id="ARBA00009786"/>
    </source>
</evidence>
<sequence>MAKVFFIAPVTQHVGLTSVCLGMLRAFDSIGVRVGFFKPFSQDNLRPQGKRRRSDIDGDQSASTDPDDEMAGSVDRSLIFSRQNLGLTVPEPMPLRHAISLTSRQQTASLMEEMLALYHKMPDELDVVVVEGLVTAPGDDYSARINVEVARNLDADVILVGTPDGRSASELKEYLHLAARLFADPSDPDVIGCILNRVPVPEPTETGDDDVLISEEIEDTFSERFHLIAQIPHNEQLLAPRVSDLADALPASWLNEGQARQRRLTAVSVCARTLPNLVGGLRPGRLIVTPGDREDVLVAAAFASVSGVPLAGLLLTSGLRPSDATLSLCKPAFDAGLPVLCTDIDTYAAAQVLANMNKEVPIDDNDRIEAVVSAVAQHIDVEWLRGRIDLPRKLRLSPAAFRYQLTRRAREAGKTIVLPEGNEPRTIKAAAMCEERGIAHCILLGNKDEILNVANAQGVDLSKGVEILDPEDVRGQYVGPMVEQRKHKGLTSQMAEAQLEDNVVLGTMMLVLDEVDGLVSGAVHTTANTVRPALQLIKARADCKIVSSVFFMCLPEQVVVYGDCAINPDPNSEELADIAIQCAESAELFGIEPAVAMLSYSTGTSGTGSDVDKVKKATELARKMRPDLLLDGPLQYDAAAVASVAKKKAPDSKVAGQATVFVFPDLNTGNTTYKAVQRSANVVSVGPMLQGLKKPVNDLSRGALVDDIVFTIALTAVQATRSEKGSS</sequence>
<feature type="region of interest" description="Disordered" evidence="13">
    <location>
        <begin position="45"/>
        <end position="71"/>
    </location>
</feature>
<proteinExistence type="inferred from homology"/>
<dbReference type="Pfam" id="PF13500">
    <property type="entry name" value="AAA_26"/>
    <property type="match status" value="1"/>
</dbReference>
<dbReference type="InterPro" id="IPR016475">
    <property type="entry name" value="P-Actrans_bac"/>
</dbReference>
<dbReference type="NCBIfam" id="TIGR00651">
    <property type="entry name" value="pta"/>
    <property type="match status" value="1"/>
</dbReference>
<dbReference type="SUPFAM" id="SSF52540">
    <property type="entry name" value="P-loop containing nucleoside triphosphate hydrolases"/>
    <property type="match status" value="1"/>
</dbReference>
<dbReference type="RefSeq" id="WP_344805342.1">
    <property type="nucleotide sequence ID" value="NZ_BAABBO010000007.1"/>
</dbReference>